<sequence length="266" mass="27302">MNSFAAPRFVIPLFCLLTLTAPAQVVVHHFAGGEADTASAGDALSSTLIDSGATGTDLSEAGSGGTFSSNTRGSASSLSYQFDGSNYYSGALDTSLSSSASFGMEAWINASNTTTGQMIVYNGNSGTNGIGLYLNGNTIDVLRGGIALNPVGIIEAGSWHHVAVVWDNGALTGYLDGNANFSASSQSFDLVGGALLIAGNNASLELFQGFIDDVRIFTFETGTFDTSMLHLSTSAVPEPTTYATLLGLAGLGLALWCRRPAPTQAA</sequence>
<dbReference type="EMBL" id="CP139781">
    <property type="protein sequence ID" value="WRQ86987.1"/>
    <property type="molecule type" value="Genomic_DNA"/>
</dbReference>
<evidence type="ECO:0000313" key="4">
    <source>
        <dbReference type="Proteomes" id="UP000738431"/>
    </source>
</evidence>
<evidence type="ECO:0000259" key="2">
    <source>
        <dbReference type="Pfam" id="PF07589"/>
    </source>
</evidence>
<organism evidence="3 4">
    <name type="scientific">Actomonas aquatica</name>
    <dbReference type="NCBI Taxonomy" id="2866162"/>
    <lineage>
        <taxon>Bacteria</taxon>
        <taxon>Pseudomonadati</taxon>
        <taxon>Verrucomicrobiota</taxon>
        <taxon>Opitutia</taxon>
        <taxon>Opitutales</taxon>
        <taxon>Opitutaceae</taxon>
        <taxon>Actomonas</taxon>
    </lineage>
</organism>
<protein>
    <submittedName>
        <fullName evidence="3">LamG-like jellyroll fold domain-containing protein</fullName>
    </submittedName>
</protein>
<dbReference type="Proteomes" id="UP000738431">
    <property type="component" value="Chromosome"/>
</dbReference>
<dbReference type="Pfam" id="PF07589">
    <property type="entry name" value="PEP-CTERM"/>
    <property type="match status" value="1"/>
</dbReference>
<feature type="chain" id="PRO_5045741721" evidence="1">
    <location>
        <begin position="24"/>
        <end position="266"/>
    </location>
</feature>
<accession>A0ABZ1C6E8</accession>
<feature type="domain" description="Ice-binding protein C-terminal" evidence="2">
    <location>
        <begin position="235"/>
        <end position="259"/>
    </location>
</feature>
<keyword evidence="1" id="KW-0732">Signal</keyword>
<reference evidence="3 4" key="1">
    <citation type="submission" date="2021-08" db="EMBL/GenBank/DDBJ databases">
        <authorList>
            <person name="Zhang D."/>
            <person name="Zhang A."/>
            <person name="Wang L."/>
        </authorList>
    </citation>
    <scope>NUCLEOTIDE SEQUENCE [LARGE SCALE GENOMIC DNA]</scope>
    <source>
        <strain evidence="3 4">WL0086</strain>
    </source>
</reference>
<name>A0ABZ1C6E8_9BACT</name>
<feature type="signal peptide" evidence="1">
    <location>
        <begin position="1"/>
        <end position="23"/>
    </location>
</feature>
<dbReference type="InterPro" id="IPR013320">
    <property type="entry name" value="ConA-like_dom_sf"/>
</dbReference>
<dbReference type="InterPro" id="IPR013424">
    <property type="entry name" value="Ice-binding_C"/>
</dbReference>
<dbReference type="Pfam" id="PF13385">
    <property type="entry name" value="Laminin_G_3"/>
    <property type="match status" value="1"/>
</dbReference>
<evidence type="ECO:0000256" key="1">
    <source>
        <dbReference type="SAM" id="SignalP"/>
    </source>
</evidence>
<dbReference type="Gene3D" id="2.60.120.200">
    <property type="match status" value="1"/>
</dbReference>
<proteinExistence type="predicted"/>
<gene>
    <name evidence="3" type="ORF">K1X11_019405</name>
</gene>
<keyword evidence="4" id="KW-1185">Reference proteome</keyword>
<reference evidence="3 4" key="2">
    <citation type="submission" date="2023-12" db="EMBL/GenBank/DDBJ databases">
        <title>Description of an unclassified Opitutus bacterium of Verrucomicrobiota.</title>
        <authorList>
            <person name="Zhang D.-F."/>
        </authorList>
    </citation>
    <scope>NUCLEOTIDE SEQUENCE [LARGE SCALE GENOMIC DNA]</scope>
    <source>
        <strain evidence="3 4">WL0086</strain>
    </source>
</reference>
<evidence type="ECO:0000313" key="3">
    <source>
        <dbReference type="EMBL" id="WRQ86987.1"/>
    </source>
</evidence>
<dbReference type="SUPFAM" id="SSF49899">
    <property type="entry name" value="Concanavalin A-like lectins/glucanases"/>
    <property type="match status" value="1"/>
</dbReference>
<dbReference type="RefSeq" id="WP_221029636.1">
    <property type="nucleotide sequence ID" value="NZ_CP139781.1"/>
</dbReference>